<keyword evidence="4" id="KW-1185">Reference proteome</keyword>
<comment type="caution">
    <text evidence="3">The sequence shown here is derived from an EMBL/GenBank/DDBJ whole genome shotgun (WGS) entry which is preliminary data.</text>
</comment>
<keyword evidence="2" id="KW-1133">Transmembrane helix</keyword>
<name>A0A511B9S4_9PROT</name>
<evidence type="ECO:0000313" key="3">
    <source>
        <dbReference type="EMBL" id="GEK97189.1"/>
    </source>
</evidence>
<reference evidence="3 4" key="1">
    <citation type="submission" date="2019-07" db="EMBL/GenBank/DDBJ databases">
        <title>Whole genome shotgun sequence of Gluconobacter kanchanaburiensis NBRC 103587.</title>
        <authorList>
            <person name="Hosoyama A."/>
            <person name="Uohara A."/>
            <person name="Ohji S."/>
            <person name="Ichikawa N."/>
        </authorList>
    </citation>
    <scope>NUCLEOTIDE SEQUENCE [LARGE SCALE GENOMIC DNA]</scope>
    <source>
        <strain evidence="3 4">NBRC 103587</strain>
    </source>
</reference>
<dbReference type="Proteomes" id="UP000321079">
    <property type="component" value="Unassembled WGS sequence"/>
</dbReference>
<keyword evidence="2" id="KW-0472">Membrane</keyword>
<protein>
    <submittedName>
        <fullName evidence="3">Uncharacterized protein</fullName>
    </submittedName>
</protein>
<evidence type="ECO:0000256" key="1">
    <source>
        <dbReference type="SAM" id="MobiDB-lite"/>
    </source>
</evidence>
<evidence type="ECO:0000256" key="2">
    <source>
        <dbReference type="SAM" id="Phobius"/>
    </source>
</evidence>
<organism evidence="3 4">
    <name type="scientific">Gluconobacter kanchanaburiensis NBRC 103587</name>
    <dbReference type="NCBI Taxonomy" id="1307948"/>
    <lineage>
        <taxon>Bacteria</taxon>
        <taxon>Pseudomonadati</taxon>
        <taxon>Pseudomonadota</taxon>
        <taxon>Alphaproteobacteria</taxon>
        <taxon>Acetobacterales</taxon>
        <taxon>Acetobacteraceae</taxon>
        <taxon>Gluconobacter</taxon>
    </lineage>
</organism>
<feature type="transmembrane region" description="Helical" evidence="2">
    <location>
        <begin position="39"/>
        <end position="60"/>
    </location>
</feature>
<gene>
    <name evidence="3" type="ORF">GKA01_23860</name>
</gene>
<dbReference type="AlphaFoldDB" id="A0A511B9S4"/>
<proteinExistence type="predicted"/>
<feature type="region of interest" description="Disordered" evidence="1">
    <location>
        <begin position="1"/>
        <end position="31"/>
    </location>
</feature>
<keyword evidence="2" id="KW-0812">Transmembrane</keyword>
<accession>A0A511B9S4</accession>
<dbReference type="EMBL" id="BJVA01000018">
    <property type="protein sequence ID" value="GEK97189.1"/>
    <property type="molecule type" value="Genomic_DNA"/>
</dbReference>
<sequence>MQQPEKGPASSDLERLMQEARAAQAADPIEESQGKHPNIIVWALLAAFLVLISVSIHFLWPAS</sequence>
<evidence type="ECO:0000313" key="4">
    <source>
        <dbReference type="Proteomes" id="UP000321079"/>
    </source>
</evidence>